<dbReference type="EMBL" id="JAGGLP010000001">
    <property type="protein sequence ID" value="MBP2047434.1"/>
    <property type="molecule type" value="Genomic_DNA"/>
</dbReference>
<dbReference type="EMBL" id="CP016279">
    <property type="protein sequence ID" value="ANP52814.1"/>
    <property type="molecule type" value="Genomic_DNA"/>
</dbReference>
<keyword evidence="1" id="KW-0812">Transmembrane</keyword>
<evidence type="ECO:0000256" key="1">
    <source>
        <dbReference type="SAM" id="Phobius"/>
    </source>
</evidence>
<keyword evidence="5" id="KW-1185">Reference proteome</keyword>
<dbReference type="AlphaFoldDB" id="A0A1B1B1X8"/>
<evidence type="ECO:0000313" key="5">
    <source>
        <dbReference type="Proteomes" id="UP001519309"/>
    </source>
</evidence>
<keyword evidence="1" id="KW-0472">Membrane</keyword>
<organism evidence="2 4">
    <name type="scientific">Streptomyces griseochromogenes</name>
    <dbReference type="NCBI Taxonomy" id="68214"/>
    <lineage>
        <taxon>Bacteria</taxon>
        <taxon>Bacillati</taxon>
        <taxon>Actinomycetota</taxon>
        <taxon>Actinomycetes</taxon>
        <taxon>Kitasatosporales</taxon>
        <taxon>Streptomycetaceae</taxon>
        <taxon>Streptomyces</taxon>
    </lineage>
</organism>
<accession>A0A1B1B1X8</accession>
<dbReference type="RefSeq" id="WP_067309562.1">
    <property type="nucleotide sequence ID" value="NZ_CP016279.1"/>
</dbReference>
<feature type="transmembrane region" description="Helical" evidence="1">
    <location>
        <begin position="54"/>
        <end position="75"/>
    </location>
</feature>
<reference evidence="2 4" key="1">
    <citation type="submission" date="2016-06" db="EMBL/GenBank/DDBJ databases">
        <title>Complete genome sequence of Streptomyces griseochromogenes ATCC 14511, the Blasticidin S producer.</title>
        <authorList>
            <person name="Wu L."/>
        </authorList>
    </citation>
    <scope>NUCLEOTIDE SEQUENCE [LARGE SCALE GENOMIC DNA]</scope>
    <source>
        <strain evidence="2 4">ATCC 14511</strain>
    </source>
</reference>
<evidence type="ECO:0000313" key="3">
    <source>
        <dbReference type="EMBL" id="MBP2047434.1"/>
    </source>
</evidence>
<dbReference type="KEGG" id="sgs:AVL59_27650"/>
<feature type="transmembrane region" description="Helical" evidence="1">
    <location>
        <begin position="109"/>
        <end position="133"/>
    </location>
</feature>
<dbReference type="STRING" id="68214.AVL59_27650"/>
<protein>
    <recommendedName>
        <fullName evidence="6">DoxX family protein</fullName>
    </recommendedName>
</protein>
<dbReference type="Proteomes" id="UP001519309">
    <property type="component" value="Unassembled WGS sequence"/>
</dbReference>
<gene>
    <name evidence="2" type="ORF">AVL59_27650</name>
    <name evidence="3" type="ORF">J2Z21_000356</name>
</gene>
<sequence>MRNGIRERWRALPPWARGALALYVIGFLEGAGAHALDLTRGGLHVYASFAPPLLQVFFIGLVVLDPLVAVLALLVRPEGIRSACAVMVLDVLANWFADRAWLREDPARLLSPVGLLPITLFGLFVLASTIPLLRVTNTPPGRAV</sequence>
<evidence type="ECO:0000313" key="4">
    <source>
        <dbReference type="Proteomes" id="UP000092659"/>
    </source>
</evidence>
<keyword evidence="1" id="KW-1133">Transmembrane helix</keyword>
<proteinExistence type="predicted"/>
<evidence type="ECO:0000313" key="2">
    <source>
        <dbReference type="EMBL" id="ANP52814.1"/>
    </source>
</evidence>
<dbReference type="Proteomes" id="UP000092659">
    <property type="component" value="Chromosome"/>
</dbReference>
<name>A0A1B1B1X8_9ACTN</name>
<evidence type="ECO:0008006" key="6">
    <source>
        <dbReference type="Google" id="ProtNLM"/>
    </source>
</evidence>
<reference evidence="3 5" key="2">
    <citation type="submission" date="2021-03" db="EMBL/GenBank/DDBJ databases">
        <title>Genomic Encyclopedia of Type Strains, Phase IV (KMG-IV): sequencing the most valuable type-strain genomes for metagenomic binning, comparative biology and taxonomic classification.</title>
        <authorList>
            <person name="Goeker M."/>
        </authorList>
    </citation>
    <scope>NUCLEOTIDE SEQUENCE [LARGE SCALE GENOMIC DNA]</scope>
    <source>
        <strain evidence="3 5">DSM 40499</strain>
    </source>
</reference>